<evidence type="ECO:0000313" key="6">
    <source>
        <dbReference type="Proteomes" id="UP001561046"/>
    </source>
</evidence>
<dbReference type="PANTHER" id="PTHR42659">
    <property type="entry name" value="XANTHINE DEHYDROGENASE SUBUNIT C-RELATED"/>
    <property type="match status" value="1"/>
</dbReference>
<name>A0ABV3ZPP7_9BURK</name>
<dbReference type="SUPFAM" id="SSF56176">
    <property type="entry name" value="FAD-binding/transporter-associated domain-like"/>
    <property type="match status" value="1"/>
</dbReference>
<keyword evidence="6" id="KW-1185">Reference proteome</keyword>
<evidence type="ECO:0000313" key="5">
    <source>
        <dbReference type="EMBL" id="MEX8191410.1"/>
    </source>
</evidence>
<dbReference type="InterPro" id="IPR036683">
    <property type="entry name" value="CO_DH_flav_C_dom_sf"/>
</dbReference>
<dbReference type="SMART" id="SM01092">
    <property type="entry name" value="CO_deh_flav_C"/>
    <property type="match status" value="1"/>
</dbReference>
<dbReference type="PROSITE" id="PS51387">
    <property type="entry name" value="FAD_PCMH"/>
    <property type="match status" value="1"/>
</dbReference>
<dbReference type="Gene3D" id="3.30.465.10">
    <property type="match status" value="1"/>
</dbReference>
<dbReference type="Pfam" id="PF03450">
    <property type="entry name" value="CO_deh_flav_C"/>
    <property type="match status" value="1"/>
</dbReference>
<feature type="domain" description="FAD-binding PCMH-type" evidence="4">
    <location>
        <begin position="1"/>
        <end position="176"/>
    </location>
</feature>
<dbReference type="RefSeq" id="WP_369336635.1">
    <property type="nucleotide sequence ID" value="NZ_JBFYGN010000001.1"/>
</dbReference>
<dbReference type="SUPFAM" id="SSF55447">
    <property type="entry name" value="CO dehydrogenase flavoprotein C-terminal domain-like"/>
    <property type="match status" value="1"/>
</dbReference>
<dbReference type="InterPro" id="IPR016169">
    <property type="entry name" value="FAD-bd_PCMH_sub2"/>
</dbReference>
<comment type="caution">
    <text evidence="5">The sequence shown here is derived from an EMBL/GenBank/DDBJ whole genome shotgun (WGS) entry which is preliminary data.</text>
</comment>
<evidence type="ECO:0000256" key="2">
    <source>
        <dbReference type="ARBA" id="ARBA00022827"/>
    </source>
</evidence>
<sequence length="293" mass="32019">MREFDFAEPRSVEEASQLLAAHGDDARIIAGGSALMLAMRQRMLAPTCLISVAKLPRLHGIDFDPRQGLRIGAMNRHIDVARSELVKKHAPVLARMASQVANPQVRNQGTIGGNLCYADPSTDPPGCLMALDASVVLGSTRGERELSMEEFLVDYYTTAMEPDEVLLEIRVPVQAPGTQGAYTRFLRTAAEHRPLVSVALVVQMEGQICRQARLAVGASTPIPTRLRRAEDWLRGRAVNAELAAQVADIVAEDIQPVSDLRGSSEFRREMVRTVTRRTLAQLFGIDINEGVAA</sequence>
<keyword evidence="2" id="KW-0274">FAD</keyword>
<dbReference type="InterPro" id="IPR051312">
    <property type="entry name" value="Diverse_Substr_Oxidored"/>
</dbReference>
<dbReference type="PANTHER" id="PTHR42659:SF2">
    <property type="entry name" value="XANTHINE DEHYDROGENASE SUBUNIT C-RELATED"/>
    <property type="match status" value="1"/>
</dbReference>
<gene>
    <name evidence="5" type="ORF">AB6724_00995</name>
</gene>
<organism evidence="5 6">
    <name type="scientific">Comamonas guangdongensis</name>
    <dbReference type="NCBI Taxonomy" id="510515"/>
    <lineage>
        <taxon>Bacteria</taxon>
        <taxon>Pseudomonadati</taxon>
        <taxon>Pseudomonadota</taxon>
        <taxon>Betaproteobacteria</taxon>
        <taxon>Burkholderiales</taxon>
        <taxon>Comamonadaceae</taxon>
        <taxon>Comamonas</taxon>
    </lineage>
</organism>
<dbReference type="EMBL" id="JBFYGN010000001">
    <property type="protein sequence ID" value="MEX8191410.1"/>
    <property type="molecule type" value="Genomic_DNA"/>
</dbReference>
<keyword evidence="1" id="KW-0285">Flavoprotein</keyword>
<dbReference type="InterPro" id="IPR036318">
    <property type="entry name" value="FAD-bd_PCMH-like_sf"/>
</dbReference>
<dbReference type="InterPro" id="IPR002346">
    <property type="entry name" value="Mopterin_DH_FAD-bd"/>
</dbReference>
<dbReference type="InterPro" id="IPR005107">
    <property type="entry name" value="CO_DH_flav_C"/>
</dbReference>
<dbReference type="Gene3D" id="3.30.390.50">
    <property type="entry name" value="CO dehydrogenase flavoprotein, C-terminal domain"/>
    <property type="match status" value="1"/>
</dbReference>
<dbReference type="InterPro" id="IPR016167">
    <property type="entry name" value="FAD-bd_PCMH_sub1"/>
</dbReference>
<reference evidence="5 6" key="1">
    <citation type="journal article" date="2013" name="Int. J. Syst. Evol. Microbiol.">
        <title>Comamonas guangdongensis sp. nov., isolated from subterranean forest sediment, and emended description of the genus Comamonas.</title>
        <authorList>
            <person name="Zhang J."/>
            <person name="Wang Y."/>
            <person name="Zhou S."/>
            <person name="Wu C."/>
            <person name="He J."/>
            <person name="Li F."/>
        </authorList>
    </citation>
    <scope>NUCLEOTIDE SEQUENCE [LARGE SCALE GENOMIC DNA]</scope>
    <source>
        <strain evidence="5 6">CCTCC AB2011133</strain>
    </source>
</reference>
<protein>
    <submittedName>
        <fullName evidence="5">Xanthine dehydrogenase family protein subunit M</fullName>
    </submittedName>
</protein>
<evidence type="ECO:0000256" key="3">
    <source>
        <dbReference type="ARBA" id="ARBA00023002"/>
    </source>
</evidence>
<dbReference type="Gene3D" id="3.30.43.10">
    <property type="entry name" value="Uridine Diphospho-n-acetylenolpyruvylglucosamine Reductase, domain 2"/>
    <property type="match status" value="1"/>
</dbReference>
<keyword evidence="3" id="KW-0560">Oxidoreductase</keyword>
<dbReference type="Pfam" id="PF00941">
    <property type="entry name" value="FAD_binding_5"/>
    <property type="match status" value="1"/>
</dbReference>
<proteinExistence type="predicted"/>
<dbReference type="Proteomes" id="UP001561046">
    <property type="component" value="Unassembled WGS sequence"/>
</dbReference>
<evidence type="ECO:0000256" key="1">
    <source>
        <dbReference type="ARBA" id="ARBA00022630"/>
    </source>
</evidence>
<accession>A0ABV3ZPP7</accession>
<dbReference type="InterPro" id="IPR016166">
    <property type="entry name" value="FAD-bd_PCMH"/>
</dbReference>
<evidence type="ECO:0000259" key="4">
    <source>
        <dbReference type="PROSITE" id="PS51387"/>
    </source>
</evidence>